<feature type="compositionally biased region" description="Basic and acidic residues" evidence="1">
    <location>
        <begin position="87"/>
        <end position="98"/>
    </location>
</feature>
<dbReference type="Proteomes" id="UP001162162">
    <property type="component" value="Unassembled WGS sequence"/>
</dbReference>
<dbReference type="InterPro" id="IPR025605">
    <property type="entry name" value="OST-HTH/LOTUS_dom"/>
</dbReference>
<evidence type="ECO:0000259" key="2">
    <source>
        <dbReference type="PROSITE" id="PS51644"/>
    </source>
</evidence>
<dbReference type="InterPro" id="IPR041966">
    <property type="entry name" value="LOTUS-like"/>
</dbReference>
<feature type="region of interest" description="Disordered" evidence="1">
    <location>
        <begin position="87"/>
        <end position="111"/>
    </location>
</feature>
<accession>A0AAV8Z4W1</accession>
<gene>
    <name evidence="3" type="ORF">NQ318_002212</name>
</gene>
<dbReference type="PROSITE" id="PS51644">
    <property type="entry name" value="HTH_OST"/>
    <property type="match status" value="1"/>
</dbReference>
<dbReference type="CDD" id="cd09972">
    <property type="entry name" value="LOTUS_TDRD_OSKAR"/>
    <property type="match status" value="1"/>
</dbReference>
<sequence>MEKLRSDVISSIRACLVSTKGKVQLRQLDADYKTLVGERIPFFKLGFKKLEDFIQSEPSLVISRSGGEVYVDAKTSEKSAHITELVERQKNEKEKSVEEGSSICAQPKPGGNDKLATEGLQSLGPAAVSHNQFVNRPSYDKPSVASKVVIPETSSLYKNPQLQRQNSQPKRADINTRLQLTAPVAQDSRQVVNNGHTVTISNNVNDTLAEDTCSPLSSTKKRITKKMSEINIDRDSGNSSPVSDMAESAGQASKVSKYSYTSYPKEFNNPEDARNCCAQEALNDLIPKYGRRKSLLLASDKDILERIPPLLEKHNHGIWAWQLQLDYADKYNEQLPVDWLKTIDSSPCIQIEKCLKNYVLRHCKPGDVLQKGQNWNKFLTLSDVSVPSNTVQFGDDGKLYAEVTCVMSANEIWCRQCLTEESETYNEMIGRMELFYNLNENELKAEKNYSGRLLYYKI</sequence>
<dbReference type="Pfam" id="PF12872">
    <property type="entry name" value="OST-HTH"/>
    <property type="match status" value="1"/>
</dbReference>
<name>A0AAV8Z4W1_9CUCU</name>
<evidence type="ECO:0000313" key="3">
    <source>
        <dbReference type="EMBL" id="KAJ8958426.1"/>
    </source>
</evidence>
<feature type="domain" description="HTH OST-type" evidence="2">
    <location>
        <begin position="4"/>
        <end position="75"/>
    </location>
</feature>
<dbReference type="Gene3D" id="3.30.420.610">
    <property type="entry name" value="LOTUS domain-like"/>
    <property type="match status" value="2"/>
</dbReference>
<evidence type="ECO:0000256" key="1">
    <source>
        <dbReference type="SAM" id="MobiDB-lite"/>
    </source>
</evidence>
<feature type="region of interest" description="Disordered" evidence="1">
    <location>
        <begin position="232"/>
        <end position="251"/>
    </location>
</feature>
<reference evidence="3" key="1">
    <citation type="journal article" date="2023" name="Insect Mol. Biol.">
        <title>Genome sequencing provides insights into the evolution of gene families encoding plant cell wall-degrading enzymes in longhorned beetles.</title>
        <authorList>
            <person name="Shin N.R."/>
            <person name="Okamura Y."/>
            <person name="Kirsch R."/>
            <person name="Pauchet Y."/>
        </authorList>
    </citation>
    <scope>NUCLEOTIDE SEQUENCE</scope>
    <source>
        <strain evidence="3">AMC_N1</strain>
    </source>
</reference>
<dbReference type="EMBL" id="JAPWTK010000017">
    <property type="protein sequence ID" value="KAJ8958426.1"/>
    <property type="molecule type" value="Genomic_DNA"/>
</dbReference>
<protein>
    <recommendedName>
        <fullName evidence="2">HTH OST-type domain-containing protein</fullName>
    </recommendedName>
</protein>
<evidence type="ECO:0000313" key="4">
    <source>
        <dbReference type="Proteomes" id="UP001162162"/>
    </source>
</evidence>
<proteinExistence type="predicted"/>
<comment type="caution">
    <text evidence="3">The sequence shown here is derived from an EMBL/GenBank/DDBJ whole genome shotgun (WGS) entry which is preliminary data.</text>
</comment>
<dbReference type="AlphaFoldDB" id="A0AAV8Z4W1"/>
<organism evidence="3 4">
    <name type="scientific">Aromia moschata</name>
    <dbReference type="NCBI Taxonomy" id="1265417"/>
    <lineage>
        <taxon>Eukaryota</taxon>
        <taxon>Metazoa</taxon>
        <taxon>Ecdysozoa</taxon>
        <taxon>Arthropoda</taxon>
        <taxon>Hexapoda</taxon>
        <taxon>Insecta</taxon>
        <taxon>Pterygota</taxon>
        <taxon>Neoptera</taxon>
        <taxon>Endopterygota</taxon>
        <taxon>Coleoptera</taxon>
        <taxon>Polyphaga</taxon>
        <taxon>Cucujiformia</taxon>
        <taxon>Chrysomeloidea</taxon>
        <taxon>Cerambycidae</taxon>
        <taxon>Cerambycinae</taxon>
        <taxon>Callichromatini</taxon>
        <taxon>Aromia</taxon>
    </lineage>
</organism>
<keyword evidence="4" id="KW-1185">Reference proteome</keyword>